<evidence type="ECO:0000313" key="4">
    <source>
        <dbReference type="EMBL" id="SHH64619.1"/>
    </source>
</evidence>
<reference evidence="4 5" key="1">
    <citation type="submission" date="2016-11" db="EMBL/GenBank/DDBJ databases">
        <authorList>
            <person name="Jaros S."/>
            <person name="Januszkiewicz K."/>
            <person name="Wedrychowicz H."/>
        </authorList>
    </citation>
    <scope>NUCLEOTIDE SEQUENCE [LARGE SCALE GENOMIC DNA]</scope>
    <source>
        <strain evidence="4 5">DSM 45627</strain>
    </source>
</reference>
<dbReference type="Pfam" id="PF00583">
    <property type="entry name" value="Acetyltransf_1"/>
    <property type="match status" value="1"/>
</dbReference>
<keyword evidence="4" id="KW-0689">Ribosomal protein</keyword>
<dbReference type="SUPFAM" id="SSF55729">
    <property type="entry name" value="Acyl-CoA N-acyltransferases (Nat)"/>
    <property type="match status" value="1"/>
</dbReference>
<dbReference type="RefSeq" id="WP_073392500.1">
    <property type="nucleotide sequence ID" value="NZ_FQVU01000009.1"/>
</dbReference>
<keyword evidence="4" id="KW-0687">Ribonucleoprotein</keyword>
<protein>
    <submittedName>
        <fullName evidence="4">Ribosomal protein S18 acetylase RimI</fullName>
    </submittedName>
</protein>
<dbReference type="Proteomes" id="UP000186132">
    <property type="component" value="Unassembled WGS sequence"/>
</dbReference>
<organism evidence="4 5">
    <name type="scientific">Jatrophihabitans endophyticus</name>
    <dbReference type="NCBI Taxonomy" id="1206085"/>
    <lineage>
        <taxon>Bacteria</taxon>
        <taxon>Bacillati</taxon>
        <taxon>Actinomycetota</taxon>
        <taxon>Actinomycetes</taxon>
        <taxon>Jatrophihabitantales</taxon>
        <taxon>Jatrophihabitantaceae</taxon>
        <taxon>Jatrophihabitans</taxon>
    </lineage>
</organism>
<dbReference type="AlphaFoldDB" id="A0A1M5UNU3"/>
<keyword evidence="2" id="KW-0012">Acyltransferase</keyword>
<keyword evidence="1" id="KW-0808">Transferase</keyword>
<accession>A0A1M5UNU3</accession>
<dbReference type="PANTHER" id="PTHR43877">
    <property type="entry name" value="AMINOALKYLPHOSPHONATE N-ACETYLTRANSFERASE-RELATED-RELATED"/>
    <property type="match status" value="1"/>
</dbReference>
<gene>
    <name evidence="4" type="ORF">SAMN05443575_4260</name>
</gene>
<dbReference type="EMBL" id="FQVU01000009">
    <property type="protein sequence ID" value="SHH64619.1"/>
    <property type="molecule type" value="Genomic_DNA"/>
</dbReference>
<dbReference type="InterPro" id="IPR050832">
    <property type="entry name" value="Bact_Acetyltransf"/>
</dbReference>
<proteinExistence type="predicted"/>
<feature type="domain" description="N-acetyltransferase" evidence="3">
    <location>
        <begin position="2"/>
        <end position="145"/>
    </location>
</feature>
<evidence type="ECO:0000256" key="1">
    <source>
        <dbReference type="ARBA" id="ARBA00022679"/>
    </source>
</evidence>
<evidence type="ECO:0000313" key="5">
    <source>
        <dbReference type="Proteomes" id="UP000186132"/>
    </source>
</evidence>
<dbReference type="PROSITE" id="PS51186">
    <property type="entry name" value="GNAT"/>
    <property type="match status" value="1"/>
</dbReference>
<evidence type="ECO:0000259" key="3">
    <source>
        <dbReference type="PROSITE" id="PS51186"/>
    </source>
</evidence>
<dbReference type="Gene3D" id="3.40.630.30">
    <property type="match status" value="1"/>
</dbReference>
<dbReference type="GO" id="GO:0005840">
    <property type="term" value="C:ribosome"/>
    <property type="evidence" value="ECO:0007669"/>
    <property type="project" value="UniProtKB-KW"/>
</dbReference>
<evidence type="ECO:0000256" key="2">
    <source>
        <dbReference type="ARBA" id="ARBA00023315"/>
    </source>
</evidence>
<dbReference type="GO" id="GO:0016747">
    <property type="term" value="F:acyltransferase activity, transferring groups other than amino-acyl groups"/>
    <property type="evidence" value="ECO:0007669"/>
    <property type="project" value="InterPro"/>
</dbReference>
<dbReference type="InterPro" id="IPR000182">
    <property type="entry name" value="GNAT_dom"/>
</dbReference>
<name>A0A1M5UNU3_9ACTN</name>
<sequence length="145" mass="16616">MTTVRRLHPDDRAAWERLFRAYLACYERHDEPQALFDRAWAEFTADDRMHALVAEVDGRVVGLVHYLVHASTSSPDVCYLQDLFVDEDARGHGAARALIAAVADAARARHCVRVYWLTQPTNTRARRLYDQVAQDRGFMQYGLPL</sequence>
<dbReference type="InterPro" id="IPR016181">
    <property type="entry name" value="Acyl_CoA_acyltransferase"/>
</dbReference>
<keyword evidence="5" id="KW-1185">Reference proteome</keyword>
<dbReference type="STRING" id="1206085.SAMN05443575_4260"/>
<dbReference type="CDD" id="cd04301">
    <property type="entry name" value="NAT_SF"/>
    <property type="match status" value="1"/>
</dbReference>
<dbReference type="OrthoDB" id="9805924at2"/>